<keyword evidence="4" id="KW-1185">Reference proteome</keyword>
<dbReference type="SUPFAM" id="SSF52047">
    <property type="entry name" value="RNI-like"/>
    <property type="match status" value="1"/>
</dbReference>
<evidence type="ECO:0000256" key="1">
    <source>
        <dbReference type="SAM" id="MobiDB-lite"/>
    </source>
</evidence>
<dbReference type="Gene3D" id="3.80.10.10">
    <property type="entry name" value="Ribonuclease Inhibitor"/>
    <property type="match status" value="3"/>
</dbReference>
<dbReference type="FunFam" id="3.80.10.10:FF:000451">
    <property type="entry name" value="EIN3-binding F-box protein 1"/>
    <property type="match status" value="1"/>
</dbReference>
<protein>
    <submittedName>
        <fullName evidence="5">EIN3-binding F-box protein 1-like</fullName>
    </submittedName>
</protein>
<reference evidence="4" key="1">
    <citation type="journal article" date="2015" name="Nat. Genet.">
        <title>The pineapple genome and the evolution of CAM photosynthesis.</title>
        <authorList>
            <person name="Ming R."/>
            <person name="VanBuren R."/>
            <person name="Wai C.M."/>
            <person name="Tang H."/>
            <person name="Schatz M.C."/>
            <person name="Bowers J.E."/>
            <person name="Lyons E."/>
            <person name="Wang M.L."/>
            <person name="Chen J."/>
            <person name="Biggers E."/>
            <person name="Zhang J."/>
            <person name="Huang L."/>
            <person name="Zhang L."/>
            <person name="Miao W."/>
            <person name="Zhang J."/>
            <person name="Ye Z."/>
            <person name="Miao C."/>
            <person name="Lin Z."/>
            <person name="Wang H."/>
            <person name="Zhou H."/>
            <person name="Yim W.C."/>
            <person name="Priest H.D."/>
            <person name="Zheng C."/>
            <person name="Woodhouse M."/>
            <person name="Edger P.P."/>
            <person name="Guyot R."/>
            <person name="Guo H.B."/>
            <person name="Guo H."/>
            <person name="Zheng G."/>
            <person name="Singh R."/>
            <person name="Sharma A."/>
            <person name="Min X."/>
            <person name="Zheng Y."/>
            <person name="Lee H."/>
            <person name="Gurtowski J."/>
            <person name="Sedlazeck F.J."/>
            <person name="Harkess A."/>
            <person name="McKain M.R."/>
            <person name="Liao Z."/>
            <person name="Fang J."/>
            <person name="Liu J."/>
            <person name="Zhang X."/>
            <person name="Zhang Q."/>
            <person name="Hu W."/>
            <person name="Qin Y."/>
            <person name="Wang K."/>
            <person name="Chen L.Y."/>
            <person name="Shirley N."/>
            <person name="Lin Y.R."/>
            <person name="Liu L.Y."/>
            <person name="Hernandez A.G."/>
            <person name="Wright C.L."/>
            <person name="Bulone V."/>
            <person name="Tuskan G.A."/>
            <person name="Heath K."/>
            <person name="Zee F."/>
            <person name="Moore P.H."/>
            <person name="Sunkar R."/>
            <person name="Leebens-Mack J.H."/>
            <person name="Mockler T."/>
            <person name="Bennetzen J.L."/>
            <person name="Freeling M."/>
            <person name="Sankoff D."/>
            <person name="Paterson A.H."/>
            <person name="Zhu X."/>
            <person name="Yang X."/>
            <person name="Smith J.A."/>
            <person name="Cushman J.C."/>
            <person name="Paull R.E."/>
            <person name="Yu Q."/>
        </authorList>
    </citation>
    <scope>NUCLEOTIDE SEQUENCE [LARGE SCALE GENOMIC DNA]</scope>
    <source>
        <strain evidence="4">cv. F153</strain>
    </source>
</reference>
<feature type="domain" description="F-box/LRR-repeat protein 15-like leucin rich repeat" evidence="3">
    <location>
        <begin position="373"/>
        <end position="596"/>
    </location>
</feature>
<reference evidence="5" key="2">
    <citation type="submission" date="2025-08" db="UniProtKB">
        <authorList>
            <consortium name="RefSeq"/>
        </authorList>
    </citation>
    <scope>IDENTIFICATION</scope>
    <source>
        <tissue evidence="5">Leaf</tissue>
    </source>
</reference>
<accession>A0A6P5EWK1</accession>
<evidence type="ECO:0000313" key="5">
    <source>
        <dbReference type="RefSeq" id="XP_020087872.1"/>
    </source>
</evidence>
<evidence type="ECO:0000259" key="2">
    <source>
        <dbReference type="Pfam" id="PF00646"/>
    </source>
</evidence>
<dbReference type="FunFam" id="3.80.10.10:FF:000473">
    <property type="entry name" value="EIN3-binding F-box protein 1"/>
    <property type="match status" value="1"/>
</dbReference>
<feature type="domain" description="F-box" evidence="2">
    <location>
        <begin position="257"/>
        <end position="294"/>
    </location>
</feature>
<dbReference type="PANTHER" id="PTHR13318">
    <property type="entry name" value="PARTNER OF PAIRED, ISOFORM B-RELATED"/>
    <property type="match status" value="1"/>
</dbReference>
<feature type="domain" description="F-box/LRR-repeat protein 15-like leucin rich repeat" evidence="3">
    <location>
        <begin position="655"/>
        <end position="830"/>
    </location>
</feature>
<dbReference type="InterPro" id="IPR032675">
    <property type="entry name" value="LRR_dom_sf"/>
</dbReference>
<dbReference type="AlphaFoldDB" id="A0A6P5EWK1"/>
<dbReference type="RefSeq" id="XP_020087872.1">
    <property type="nucleotide sequence ID" value="XM_020232283.1"/>
</dbReference>
<gene>
    <name evidence="5" type="primary">LOC109709912</name>
</gene>
<proteinExistence type="predicted"/>
<dbReference type="Pfam" id="PF00646">
    <property type="entry name" value="F-box"/>
    <property type="match status" value="1"/>
</dbReference>
<dbReference type="InterPro" id="IPR057207">
    <property type="entry name" value="FBXL15_LRR"/>
</dbReference>
<dbReference type="Pfam" id="PF25372">
    <property type="entry name" value="DUF7885"/>
    <property type="match status" value="2"/>
</dbReference>
<feature type="compositionally biased region" description="Acidic residues" evidence="1">
    <location>
        <begin position="314"/>
        <end position="327"/>
    </location>
</feature>
<dbReference type="OrthoDB" id="550575at2759"/>
<organism evidence="4 5">
    <name type="scientific">Ananas comosus</name>
    <name type="common">Pineapple</name>
    <name type="synonym">Ananas ananas</name>
    <dbReference type="NCBI Taxonomy" id="4615"/>
    <lineage>
        <taxon>Eukaryota</taxon>
        <taxon>Viridiplantae</taxon>
        <taxon>Streptophyta</taxon>
        <taxon>Embryophyta</taxon>
        <taxon>Tracheophyta</taxon>
        <taxon>Spermatophyta</taxon>
        <taxon>Magnoliopsida</taxon>
        <taxon>Liliopsida</taxon>
        <taxon>Poales</taxon>
        <taxon>Bromeliaceae</taxon>
        <taxon>Bromelioideae</taxon>
        <taxon>Ananas</taxon>
    </lineage>
</organism>
<dbReference type="GO" id="GO:0031146">
    <property type="term" value="P:SCF-dependent proteasomal ubiquitin-dependent protein catabolic process"/>
    <property type="evidence" value="ECO:0007669"/>
    <property type="project" value="TreeGrafter"/>
</dbReference>
<sequence>MHRGGVDYVVGICTCTKPVSFWTPHHAPCPSGSRSHLLLLFHSHTHIHSPLLPCIHPSVSRPSSIASFRFRLQIPKRKALILQQNHHHHHHRSILLLPPPPVPFPSSSSSSSFFFNLFALLRVGFSDDRGGSLLVNAFGYPSIGRSGASPLPPPPPPPRFCGVGGRNRFLLLLLRVASMPALVNYGGNDDICPGGLFFSHLPHLTDSSFFLSEAPPKLDLYCPPRKRSRVTAPFILTLEGEKVCPKDEQQQKPCSLDTLPDECLFEILRQLPDGSKERSISACVSKRWLTLLSSIRASEITECQKFPHSHGEYGPEDDDNDDDDDVGESNGHLTRSLMAKEATDVRLAAIAIGTGSQGGLGKLLIQGSHPNPTRGVTDLGLSAIARGCPSLRVLSLWSIPLITDVGLAEIADGCPMLEKLDLTHCPLISDKGLIAVAQKCPNLTSLTLESCAGIVNEGLQAVGRYCLNLKSLSIKNCPLIGDQGVSGLVSSASTTLARIKLQGLNISDVSLAVVGCYGKAVTDLTLTSLQNIGERGFWVMANALGLQKLKCITITSCRGVTDLGLASIAKCCPSLKQLSLRRCFYLSDAGLKAFAESARALENLQLEECNRITLAGVLGSLLNCSQKMKTIALVKCLGIKDIITAWPGQLPSCSSLRSLTIRDCPGFTDASLAMVGMICPQLEHIELSGLFGVTDNGILPLIESSEKGLVKVNLSDCVNLTDAAITALVKAHGGSLQLLNLDGCRKVTDKSVLAIADSCCVLDELDLSRCMISDYGVAVLASARQLELRILSLAGCSQVTQKSVPFLGNIGQSLVGLNLQYCNIISIHGIGSLEEKLWWCDILS</sequence>
<dbReference type="InterPro" id="IPR001810">
    <property type="entry name" value="F-box_dom"/>
</dbReference>
<dbReference type="SMART" id="SM00367">
    <property type="entry name" value="LRR_CC"/>
    <property type="match status" value="13"/>
</dbReference>
<evidence type="ECO:0000313" key="4">
    <source>
        <dbReference type="Proteomes" id="UP000515123"/>
    </source>
</evidence>
<dbReference type="GO" id="GO:0019005">
    <property type="term" value="C:SCF ubiquitin ligase complex"/>
    <property type="evidence" value="ECO:0007669"/>
    <property type="project" value="TreeGrafter"/>
</dbReference>
<dbReference type="GeneID" id="109709912"/>
<dbReference type="InterPro" id="IPR036047">
    <property type="entry name" value="F-box-like_dom_sf"/>
</dbReference>
<evidence type="ECO:0000259" key="3">
    <source>
        <dbReference type="Pfam" id="PF25372"/>
    </source>
</evidence>
<dbReference type="InterPro" id="IPR006553">
    <property type="entry name" value="Leu-rich_rpt_Cys-con_subtyp"/>
</dbReference>
<feature type="region of interest" description="Disordered" evidence="1">
    <location>
        <begin position="306"/>
        <end position="331"/>
    </location>
</feature>
<dbReference type="Proteomes" id="UP000515123">
    <property type="component" value="Linkage group 5"/>
</dbReference>
<dbReference type="SUPFAM" id="SSF81383">
    <property type="entry name" value="F-box domain"/>
    <property type="match status" value="1"/>
</dbReference>
<name>A0A6P5EWK1_ANACO</name>
<dbReference type="FunFam" id="3.80.10.10:FF:000214">
    <property type="entry name" value="EIN3-binding F-box protein 1"/>
    <property type="match status" value="1"/>
</dbReference>
<dbReference type="Gramene" id="Aco014261.1.mrna1">
    <property type="protein sequence ID" value="Aco014261.1.mrna1"/>
    <property type="gene ID" value="Aco014261.1.path1"/>
</dbReference>